<accession>A0A106DLQ4</accession>
<dbReference type="SUPFAM" id="SSF53955">
    <property type="entry name" value="Lysozyme-like"/>
    <property type="match status" value="1"/>
</dbReference>
<dbReference type="InterPro" id="IPR023346">
    <property type="entry name" value="Lysozyme-like_dom_sf"/>
</dbReference>
<dbReference type="Pfam" id="PF01464">
    <property type="entry name" value="SLT"/>
    <property type="match status" value="1"/>
</dbReference>
<dbReference type="Gene3D" id="1.10.530.10">
    <property type="match status" value="1"/>
</dbReference>
<name>A0A106DLQ4_9BURK</name>
<dbReference type="Proteomes" id="UP000062317">
    <property type="component" value="Unassembled WGS sequence"/>
</dbReference>
<evidence type="ECO:0000313" key="3">
    <source>
        <dbReference type="Proteomes" id="UP000062317"/>
    </source>
</evidence>
<sequence length="155" mass="17178">MTRLFIPKPALALALAVLSARPAEVRAQTLDCFAAAAAYQHVSPVVLRAIAWQESHGNANALHRNRNGSTDYGMMQINSIHLPLLSRYGVSADDLMNPCSSVYVAAWHLHKMMVKYGNTWAAIGAYHSETPAERDRYARSVERIVERMKLADDGQ</sequence>
<reference evidence="2 3" key="1">
    <citation type="submission" date="2015-11" db="EMBL/GenBank/DDBJ databases">
        <title>Expanding the genomic diversity of Burkholderia species for the development of highly accurate diagnostics.</title>
        <authorList>
            <person name="Sahl J."/>
            <person name="Keim P."/>
            <person name="Wagner D."/>
        </authorList>
    </citation>
    <scope>NUCLEOTIDE SEQUENCE [LARGE SCALE GENOMIC DNA]</scope>
    <source>
        <strain evidence="2 3">MSMB1301WGS</strain>
    </source>
</reference>
<dbReference type="RefSeq" id="WP_060107738.1">
    <property type="nucleotide sequence ID" value="NZ_LPEQ01000106.1"/>
</dbReference>
<comment type="caution">
    <text evidence="2">The sequence shown here is derived from an EMBL/GenBank/DDBJ whole genome shotgun (WGS) entry which is preliminary data.</text>
</comment>
<protein>
    <submittedName>
        <fullName evidence="2">Lytic transglycosylase</fullName>
    </submittedName>
</protein>
<evidence type="ECO:0000259" key="1">
    <source>
        <dbReference type="Pfam" id="PF01464"/>
    </source>
</evidence>
<dbReference type="EMBL" id="LPEQ01000106">
    <property type="protein sequence ID" value="KVV42315.1"/>
    <property type="molecule type" value="Genomic_DNA"/>
</dbReference>
<dbReference type="CDD" id="cd13400">
    <property type="entry name" value="LT_IagB-like"/>
    <property type="match status" value="1"/>
</dbReference>
<feature type="domain" description="Transglycosylase SLT" evidence="1">
    <location>
        <begin position="32"/>
        <end position="128"/>
    </location>
</feature>
<dbReference type="AlphaFoldDB" id="A0A106DLQ4"/>
<evidence type="ECO:0000313" key="2">
    <source>
        <dbReference type="EMBL" id="KVV42315.1"/>
    </source>
</evidence>
<dbReference type="InterPro" id="IPR008258">
    <property type="entry name" value="Transglycosylase_SLT_dom_1"/>
</dbReference>
<organism evidence="2 3">
    <name type="scientific">Burkholderia territorii</name>
    <dbReference type="NCBI Taxonomy" id="1503055"/>
    <lineage>
        <taxon>Bacteria</taxon>
        <taxon>Pseudomonadati</taxon>
        <taxon>Pseudomonadota</taxon>
        <taxon>Betaproteobacteria</taxon>
        <taxon>Burkholderiales</taxon>
        <taxon>Burkholderiaceae</taxon>
        <taxon>Burkholderia</taxon>
        <taxon>Burkholderia cepacia complex</taxon>
    </lineage>
</organism>
<proteinExistence type="predicted"/>
<gene>
    <name evidence="2" type="ORF">WT27_10865</name>
</gene>
<keyword evidence="3" id="KW-1185">Reference proteome</keyword>